<reference evidence="2 3" key="1">
    <citation type="journal article" date="2023" name="G3 (Bethesda)">
        <title>A chromosome-length genome assembly and annotation of blackberry (Rubus argutus, cv. 'Hillquist').</title>
        <authorList>
            <person name="Bruna T."/>
            <person name="Aryal R."/>
            <person name="Dudchenko O."/>
            <person name="Sargent D.J."/>
            <person name="Mead D."/>
            <person name="Buti M."/>
            <person name="Cavallini A."/>
            <person name="Hytonen T."/>
            <person name="Andres J."/>
            <person name="Pham M."/>
            <person name="Weisz D."/>
            <person name="Mascagni F."/>
            <person name="Usai G."/>
            <person name="Natali L."/>
            <person name="Bassil N."/>
            <person name="Fernandez G.E."/>
            <person name="Lomsadze A."/>
            <person name="Armour M."/>
            <person name="Olukolu B."/>
            <person name="Poorten T."/>
            <person name="Britton C."/>
            <person name="Davik J."/>
            <person name="Ashrafi H."/>
            <person name="Aiden E.L."/>
            <person name="Borodovsky M."/>
            <person name="Worthington M."/>
        </authorList>
    </citation>
    <scope>NUCLEOTIDE SEQUENCE [LARGE SCALE GENOMIC DNA]</scope>
    <source>
        <strain evidence="2">PI 553951</strain>
    </source>
</reference>
<evidence type="ECO:0000313" key="2">
    <source>
        <dbReference type="EMBL" id="KAK9947099.1"/>
    </source>
</evidence>
<feature type="compositionally biased region" description="Acidic residues" evidence="1">
    <location>
        <begin position="538"/>
        <end position="550"/>
    </location>
</feature>
<dbReference type="Proteomes" id="UP001457282">
    <property type="component" value="Unassembled WGS sequence"/>
</dbReference>
<feature type="compositionally biased region" description="Basic and acidic residues" evidence="1">
    <location>
        <begin position="158"/>
        <end position="176"/>
    </location>
</feature>
<feature type="region of interest" description="Disordered" evidence="1">
    <location>
        <begin position="334"/>
        <end position="475"/>
    </location>
</feature>
<name>A0AAW1YFW7_RUBAR</name>
<feature type="compositionally biased region" description="Acidic residues" evidence="1">
    <location>
        <begin position="447"/>
        <end position="457"/>
    </location>
</feature>
<dbReference type="AlphaFoldDB" id="A0AAW1YFW7"/>
<evidence type="ECO:0000256" key="1">
    <source>
        <dbReference type="SAM" id="MobiDB-lite"/>
    </source>
</evidence>
<feature type="compositionally biased region" description="Basic and acidic residues" evidence="1">
    <location>
        <begin position="194"/>
        <end position="205"/>
    </location>
</feature>
<keyword evidence="3" id="KW-1185">Reference proteome</keyword>
<sequence length="835" mass="92550">MEIDDDFELLPNSEEASPPVRERKLKRLKKGFRVSPGSIVDQSESGTEFEGLNLEESSEPSKFRIGLEGLGDEGEMNPDYDGLDGEGELNYGFDGFSSKGEKRSGFDGLSTSEGDVKSGFDGLGGGGDASGAKRALDFESVCEDFGEKGEDQNQDMLEESRDTRMEEPDKKRRSSDGLEEEKDEKKKKNKRAKSVGDDTKSKETAAARSKKRAEKERQEHLKQLHAETQRLLRETREAAFKPIPLVQKPISSILEKIRQRKLEVSKKSMAMNFFVDDNGSSREIMEEFSAEGASVDVTGGSEVLKAAIEEPIACQNETGNDANAVCTDASNDIIDHSSRENVSSKMEVDEVSKQAFRAPIDDTQDLFSDSQTTDSKDENDTPSSPLEEVFAPSILAMNLKLKLDSAPPDDVSSDEEDNDKENVNPHSPGLVDLSSSPIGDPVKAFVDDEAEEEDDGDHDQFLFQDNEEDEADEDTEDLNDMIATGYEEKPIDGERRNKLHQKWLEQQDASGTEKLMQKLIFGSKLRETMSREEKHAEDEEDQESDDEAAEDVLGNISASGSPKKVSVQMNLRIAKQMIPQMFTDNDVYLSSDDDDDDDEPEKRPAKPCLFEKAEEQATFLSPAEDESCSEVFGRIKKLNIVPDTKKGRAPAVSSMQLMGGNGIIPKLSFIKGSNHSLPSSRKRGLSTARCSFIFGRDDSNSMSTTSVSEDSSDTFQRENAPAKTIAKFSSSQIKSRKEKSPPETVVKTDTSFFEILKQNSLHSKHRSKDTLVDQTIQTISVDQTIQIESVGQTIHRESVIQMKKTEAGDRTIQSALASFRVGRIQSRQTKNLVSM</sequence>
<evidence type="ECO:0000313" key="3">
    <source>
        <dbReference type="Proteomes" id="UP001457282"/>
    </source>
</evidence>
<feature type="region of interest" description="Disordered" evidence="1">
    <location>
        <begin position="1"/>
        <end position="21"/>
    </location>
</feature>
<dbReference type="EMBL" id="JBEDUW010000002">
    <property type="protein sequence ID" value="KAK9947099.1"/>
    <property type="molecule type" value="Genomic_DNA"/>
</dbReference>
<accession>A0AAW1YFW7</accession>
<dbReference type="PANTHER" id="PTHR36005:SF1">
    <property type="entry name" value="DNA LIGASE-LIKE PROTEIN"/>
    <property type="match status" value="1"/>
</dbReference>
<organism evidence="2 3">
    <name type="scientific">Rubus argutus</name>
    <name type="common">Southern blackberry</name>
    <dbReference type="NCBI Taxonomy" id="59490"/>
    <lineage>
        <taxon>Eukaryota</taxon>
        <taxon>Viridiplantae</taxon>
        <taxon>Streptophyta</taxon>
        <taxon>Embryophyta</taxon>
        <taxon>Tracheophyta</taxon>
        <taxon>Spermatophyta</taxon>
        <taxon>Magnoliopsida</taxon>
        <taxon>eudicotyledons</taxon>
        <taxon>Gunneridae</taxon>
        <taxon>Pentapetalae</taxon>
        <taxon>rosids</taxon>
        <taxon>fabids</taxon>
        <taxon>Rosales</taxon>
        <taxon>Rosaceae</taxon>
        <taxon>Rosoideae</taxon>
        <taxon>Rosoideae incertae sedis</taxon>
        <taxon>Rubus</taxon>
    </lineage>
</organism>
<feature type="compositionally biased region" description="Acidic residues" evidence="1">
    <location>
        <begin position="465"/>
        <end position="475"/>
    </location>
</feature>
<feature type="compositionally biased region" description="Acidic residues" evidence="1">
    <location>
        <begin position="70"/>
        <end position="87"/>
    </location>
</feature>
<feature type="region of interest" description="Disordered" evidence="1">
    <location>
        <begin position="36"/>
        <end position="236"/>
    </location>
</feature>
<feature type="region of interest" description="Disordered" evidence="1">
    <location>
        <begin position="584"/>
        <end position="608"/>
    </location>
</feature>
<gene>
    <name evidence="2" type="ORF">M0R45_012534</name>
</gene>
<proteinExistence type="predicted"/>
<protein>
    <submittedName>
        <fullName evidence="2">Uncharacterized protein</fullName>
    </submittedName>
</protein>
<feature type="compositionally biased region" description="Basic and acidic residues" evidence="1">
    <location>
        <begin position="524"/>
        <end position="537"/>
    </location>
</feature>
<feature type="compositionally biased region" description="Basic and acidic residues" evidence="1">
    <location>
        <begin position="213"/>
        <end position="236"/>
    </location>
</feature>
<comment type="caution">
    <text evidence="2">The sequence shown here is derived from an EMBL/GenBank/DDBJ whole genome shotgun (WGS) entry which is preliminary data.</text>
</comment>
<feature type="region of interest" description="Disordered" evidence="1">
    <location>
        <begin position="524"/>
        <end position="565"/>
    </location>
</feature>
<dbReference type="PANTHER" id="PTHR36005">
    <property type="entry name" value="DNA LIGASE-LIKE PROTEIN"/>
    <property type="match status" value="1"/>
</dbReference>